<dbReference type="GO" id="GO:0005886">
    <property type="term" value="C:plasma membrane"/>
    <property type="evidence" value="ECO:0007669"/>
    <property type="project" value="TreeGrafter"/>
</dbReference>
<dbReference type="Proteomes" id="UP000191418">
    <property type="component" value="Unassembled WGS sequence"/>
</dbReference>
<feature type="transmembrane region" description="Helical" evidence="3">
    <location>
        <begin position="434"/>
        <end position="454"/>
    </location>
</feature>
<dbReference type="InterPro" id="IPR050445">
    <property type="entry name" value="Bact_polysacc_biosynth/exp"/>
</dbReference>
<dbReference type="AlphaFoldDB" id="A0A1T4PTS5"/>
<keyword evidence="6" id="KW-1185">Reference proteome</keyword>
<organism evidence="5 6">
    <name type="scientific">Oceanospirillum multiglobuliferum</name>
    <dbReference type="NCBI Taxonomy" id="64969"/>
    <lineage>
        <taxon>Bacteria</taxon>
        <taxon>Pseudomonadati</taxon>
        <taxon>Pseudomonadota</taxon>
        <taxon>Gammaproteobacteria</taxon>
        <taxon>Oceanospirillales</taxon>
        <taxon>Oceanospirillaceae</taxon>
        <taxon>Oceanospirillum</taxon>
    </lineage>
</organism>
<feature type="coiled-coil region" evidence="1">
    <location>
        <begin position="246"/>
        <end position="304"/>
    </location>
</feature>
<feature type="region of interest" description="Disordered" evidence="2">
    <location>
        <begin position="498"/>
        <end position="518"/>
    </location>
</feature>
<dbReference type="Gene3D" id="1.10.287.1490">
    <property type="match status" value="1"/>
</dbReference>
<keyword evidence="3" id="KW-0472">Membrane</keyword>
<feature type="compositionally biased region" description="Low complexity" evidence="2">
    <location>
        <begin position="498"/>
        <end position="507"/>
    </location>
</feature>
<gene>
    <name evidence="5" type="ORF">BTE48_09175</name>
</gene>
<keyword evidence="3" id="KW-0812">Transmembrane</keyword>
<dbReference type="STRING" id="64969.SAMN02745127_01616"/>
<evidence type="ECO:0000256" key="2">
    <source>
        <dbReference type="SAM" id="MobiDB-lite"/>
    </source>
</evidence>
<evidence type="ECO:0000313" key="6">
    <source>
        <dbReference type="Proteomes" id="UP000191418"/>
    </source>
</evidence>
<dbReference type="PANTHER" id="PTHR32309">
    <property type="entry name" value="TYROSINE-PROTEIN KINASE"/>
    <property type="match status" value="1"/>
</dbReference>
<dbReference type="PANTHER" id="PTHR32309:SF13">
    <property type="entry name" value="FERRIC ENTEROBACTIN TRANSPORT PROTEIN FEPE"/>
    <property type="match status" value="1"/>
</dbReference>
<dbReference type="InterPro" id="IPR032807">
    <property type="entry name" value="GNVR"/>
</dbReference>
<evidence type="ECO:0000259" key="4">
    <source>
        <dbReference type="Pfam" id="PF13807"/>
    </source>
</evidence>
<dbReference type="Pfam" id="PF13807">
    <property type="entry name" value="GNVR"/>
    <property type="match status" value="1"/>
</dbReference>
<dbReference type="RefSeq" id="WP_078745215.1">
    <property type="nucleotide sequence ID" value="NZ_FUXG01000009.1"/>
</dbReference>
<sequence length="518" mass="58189">MKLAVQARFYQILSAAWRHRYMIVLPPLVMPFIGLAIGMMSAKVYDSHTSFLIQESAKLNPFLEDLSVQTQIQQRIKALETLLHSRHILQQVAEDQSLLSTEASDQERERVIRRLSGQLKVSLHGSDLISLHYRSRQQAGMDKMLLQVREVFIDQLLAPERSSVSNSEQFLLAQIERQRKLLDQSEAALSNFRSQHALQLPSLLNANISELGSIKQLIAEKSVDLAGQKAALESLHTHLIRTNPIVGALEKQMIDLRSELVSLQARYTDRHSKVMTLQNKLHQLELEHRELQQLTEQVDSLDALERLWQASAQGEILTGLKGVEQPNNSSLIFQQVDEIENARARYMRLQTELTQLQQQQQEMLNLIQSSGDIEQNLLRLSRDLDVQKKVYQELLDRYERAKITGALGAYEQPNRIKVIDEPFIPGAPSNLPTLIFVMAGCVAGLAIGVGIALLKELTDSRLRYVQAVQAIAGVPVLARLPKVTESSYVLDLSGLDLDSSLSSDSDPSSPPVLEGELQ</sequence>
<evidence type="ECO:0000256" key="1">
    <source>
        <dbReference type="SAM" id="Coils"/>
    </source>
</evidence>
<evidence type="ECO:0000313" key="5">
    <source>
        <dbReference type="EMBL" id="OPX55329.1"/>
    </source>
</evidence>
<reference evidence="5 6" key="1">
    <citation type="submission" date="2017-01" db="EMBL/GenBank/DDBJ databases">
        <title>Genome Sequencing of a Marine Spirillum, Oceanospirillum multiglobuliferum ATCC 33336, from Japan.</title>
        <authorList>
            <person name="Carney J.G."/>
            <person name="Trachtenberg A.M."/>
            <person name="Rheaume B.A."/>
            <person name="Linnane J.D."/>
            <person name="Pitts N.L."/>
            <person name="Mykles D.L."/>
            <person name="Maclea K.S."/>
        </authorList>
    </citation>
    <scope>NUCLEOTIDE SEQUENCE [LARGE SCALE GENOMIC DNA]</scope>
    <source>
        <strain evidence="5 6">ATCC 33336</strain>
    </source>
</reference>
<evidence type="ECO:0000256" key="3">
    <source>
        <dbReference type="SAM" id="Phobius"/>
    </source>
</evidence>
<keyword evidence="1" id="KW-0175">Coiled coil</keyword>
<feature type="coiled-coil region" evidence="1">
    <location>
        <begin position="332"/>
        <end position="366"/>
    </location>
</feature>
<dbReference type="EMBL" id="MTSM01000010">
    <property type="protein sequence ID" value="OPX55329.1"/>
    <property type="molecule type" value="Genomic_DNA"/>
</dbReference>
<protein>
    <recommendedName>
        <fullName evidence="4">Tyrosine-protein kinase G-rich domain-containing protein</fullName>
    </recommendedName>
</protein>
<feature type="transmembrane region" description="Helical" evidence="3">
    <location>
        <begin position="21"/>
        <end position="42"/>
    </location>
</feature>
<accession>A0A1T4PTS5</accession>
<name>A0A1T4PTS5_9GAMM</name>
<keyword evidence="3" id="KW-1133">Transmembrane helix</keyword>
<dbReference type="OrthoDB" id="6210130at2"/>
<proteinExistence type="predicted"/>
<comment type="caution">
    <text evidence="5">The sequence shown here is derived from an EMBL/GenBank/DDBJ whole genome shotgun (WGS) entry which is preliminary data.</text>
</comment>
<feature type="domain" description="Tyrosine-protein kinase G-rich" evidence="4">
    <location>
        <begin position="373"/>
        <end position="456"/>
    </location>
</feature>
<dbReference type="GO" id="GO:0004713">
    <property type="term" value="F:protein tyrosine kinase activity"/>
    <property type="evidence" value="ECO:0007669"/>
    <property type="project" value="TreeGrafter"/>
</dbReference>